<evidence type="ECO:0000313" key="6">
    <source>
        <dbReference type="RefSeq" id="XP_025027737.1"/>
    </source>
</evidence>
<dbReference type="PANTHER" id="PTHR13018">
    <property type="entry name" value="PROBABLE MEMBRANE PROTEIN DUF221-RELATED"/>
    <property type="match status" value="1"/>
</dbReference>
<organism evidence="3 4">
    <name type="scientific">Python bivittatus</name>
    <name type="common">Burmese python</name>
    <name type="synonym">Python molurus bivittatus</name>
    <dbReference type="NCBI Taxonomy" id="176946"/>
    <lineage>
        <taxon>Eukaryota</taxon>
        <taxon>Metazoa</taxon>
        <taxon>Chordata</taxon>
        <taxon>Craniata</taxon>
        <taxon>Vertebrata</taxon>
        <taxon>Euteleostomi</taxon>
        <taxon>Lepidosauria</taxon>
        <taxon>Squamata</taxon>
        <taxon>Bifurcata</taxon>
        <taxon>Unidentata</taxon>
        <taxon>Episquamata</taxon>
        <taxon>Toxicofera</taxon>
        <taxon>Serpentes</taxon>
        <taxon>Henophidia</taxon>
        <taxon>Pythonidae</taxon>
        <taxon>Python</taxon>
    </lineage>
</organism>
<dbReference type="OrthoDB" id="1689567at2759"/>
<feature type="transmembrane region" description="Helical" evidence="1">
    <location>
        <begin position="140"/>
        <end position="160"/>
    </location>
</feature>
<gene>
    <name evidence="4 5 6 7 8" type="primary">LOC103065996</name>
</gene>
<name>A0A9F3QTK4_PYTBI</name>
<evidence type="ECO:0000313" key="4">
    <source>
        <dbReference type="RefSeq" id="XP_015744969.2"/>
    </source>
</evidence>
<keyword evidence="3" id="KW-1185">Reference proteome</keyword>
<reference evidence="4 5" key="1">
    <citation type="submission" date="2025-04" db="UniProtKB">
        <authorList>
            <consortium name="RefSeq"/>
        </authorList>
    </citation>
    <scope>IDENTIFICATION</scope>
    <source>
        <tissue evidence="4 5">Liver</tissue>
    </source>
</reference>
<keyword evidence="1" id="KW-0472">Membrane</keyword>
<dbReference type="KEGG" id="pbi:103065996"/>
<dbReference type="RefSeq" id="XP_025027736.1">
    <property type="nucleotide sequence ID" value="XM_025171968.1"/>
</dbReference>
<keyword evidence="1" id="KW-1133">Transmembrane helix</keyword>
<dbReference type="InterPro" id="IPR032880">
    <property type="entry name" value="CSC1/OSCA1-like_N"/>
</dbReference>
<dbReference type="PANTHER" id="PTHR13018:SF24">
    <property type="entry name" value="CSC1-LIKE PROTEIN 1"/>
    <property type="match status" value="1"/>
</dbReference>
<keyword evidence="1" id="KW-0812">Transmembrane</keyword>
<evidence type="ECO:0000259" key="2">
    <source>
        <dbReference type="Pfam" id="PF13967"/>
    </source>
</evidence>
<dbReference type="GO" id="GO:0005227">
    <property type="term" value="F:calcium-activated cation channel activity"/>
    <property type="evidence" value="ECO:0007669"/>
    <property type="project" value="InterPro"/>
</dbReference>
<protein>
    <submittedName>
        <fullName evidence="4 5">CSC1-like protein 1</fullName>
    </submittedName>
</protein>
<dbReference type="InterPro" id="IPR045122">
    <property type="entry name" value="Csc1-like"/>
</dbReference>
<dbReference type="RefSeq" id="XP_015744969.2">
    <property type="nucleotide sequence ID" value="XM_015889483.2"/>
</dbReference>
<dbReference type="GO" id="GO:0005886">
    <property type="term" value="C:plasma membrane"/>
    <property type="evidence" value="ECO:0007669"/>
    <property type="project" value="TreeGrafter"/>
</dbReference>
<dbReference type="Proteomes" id="UP000695026">
    <property type="component" value="Unplaced"/>
</dbReference>
<evidence type="ECO:0000313" key="7">
    <source>
        <dbReference type="RefSeq" id="XP_025027738.1"/>
    </source>
</evidence>
<dbReference type="AlphaFoldDB" id="A0A9F3QTK4"/>
<dbReference type="RefSeq" id="XP_025027737.1">
    <property type="nucleotide sequence ID" value="XM_025171969.1"/>
</dbReference>
<feature type="transmembrane region" description="Helical" evidence="1">
    <location>
        <begin position="45"/>
        <end position="71"/>
    </location>
</feature>
<dbReference type="Pfam" id="PF13967">
    <property type="entry name" value="RSN1_TM"/>
    <property type="match status" value="1"/>
</dbReference>
<sequence>MIPFLTFDVGRSRLVHLFNGTNDTFSPNGTYCYSSARGSTVLQGITFGGVPTVLLLDVACFLILMLIFSFIRRRLWDYGRIALVSERFHELSESSPILEEPDSDEGFCSWMVSAFRMHDEEIYEKCGHDAITYLAFQRHLICLLIVVSMLSLCVILPVNLSGDLLDKDPYSFGRTTIANLRTGNNLLWLHTVFAVIYLILTAIFMKHHMGAIKYKKESIVKRTLFITGLPKNASQTAIENHFKIFQ</sequence>
<dbReference type="RefSeq" id="XP_025027739.1">
    <property type="nucleotide sequence ID" value="XM_025171971.1"/>
</dbReference>
<dbReference type="RefSeq" id="XP_025027738.1">
    <property type="nucleotide sequence ID" value="XM_025171970.1"/>
</dbReference>
<evidence type="ECO:0000256" key="1">
    <source>
        <dbReference type="SAM" id="Phobius"/>
    </source>
</evidence>
<feature type="domain" description="CSC1/OSCA1-like N-terminal transmembrane" evidence="2">
    <location>
        <begin position="54"/>
        <end position="205"/>
    </location>
</feature>
<evidence type="ECO:0000313" key="8">
    <source>
        <dbReference type="RefSeq" id="XP_025027739.1"/>
    </source>
</evidence>
<accession>A0A9F3QTK4</accession>
<proteinExistence type="predicted"/>
<evidence type="ECO:0000313" key="3">
    <source>
        <dbReference type="Proteomes" id="UP000695026"/>
    </source>
</evidence>
<feature type="transmembrane region" description="Helical" evidence="1">
    <location>
        <begin position="186"/>
        <end position="205"/>
    </location>
</feature>
<dbReference type="GeneID" id="103065996"/>
<evidence type="ECO:0000313" key="5">
    <source>
        <dbReference type="RefSeq" id="XP_025027736.1"/>
    </source>
</evidence>